<dbReference type="Gene3D" id="1.10.10.10">
    <property type="entry name" value="Winged helix-like DNA-binding domain superfamily/Winged helix DNA-binding domain"/>
    <property type="match status" value="1"/>
</dbReference>
<dbReference type="SMART" id="SM00866">
    <property type="entry name" value="UTRA"/>
    <property type="match status" value="1"/>
</dbReference>
<dbReference type="InterPro" id="IPR036390">
    <property type="entry name" value="WH_DNA-bd_sf"/>
</dbReference>
<name>A0A0A6SC87_CLOBU</name>
<dbReference type="InterPro" id="IPR028978">
    <property type="entry name" value="Chorismate_lyase_/UTRA_dom_sf"/>
</dbReference>
<dbReference type="CDD" id="cd07377">
    <property type="entry name" value="WHTH_GntR"/>
    <property type="match status" value="1"/>
</dbReference>
<dbReference type="Gene3D" id="3.40.1410.10">
    <property type="entry name" value="Chorismate lyase-like"/>
    <property type="match status" value="1"/>
</dbReference>
<evidence type="ECO:0000313" key="5">
    <source>
        <dbReference type="EMBL" id="PPV13343.1"/>
    </source>
</evidence>
<gene>
    <name evidence="5" type="ORF">AWN73_16675</name>
</gene>
<dbReference type="InterPro" id="IPR036388">
    <property type="entry name" value="WH-like_DNA-bd_sf"/>
</dbReference>
<dbReference type="PROSITE" id="PS50949">
    <property type="entry name" value="HTH_GNTR"/>
    <property type="match status" value="1"/>
</dbReference>
<protein>
    <submittedName>
        <fullName evidence="5">GntR family transcriptional regulator</fullName>
    </submittedName>
</protein>
<keyword evidence="2" id="KW-0238">DNA-binding</keyword>
<dbReference type="PANTHER" id="PTHR44846:SF4">
    <property type="entry name" value="HTH GNTR-TYPE DOMAIN-CONTAINING PROTEIN"/>
    <property type="match status" value="1"/>
</dbReference>
<dbReference type="SUPFAM" id="SSF46785">
    <property type="entry name" value="Winged helix' DNA-binding domain"/>
    <property type="match status" value="1"/>
</dbReference>
<dbReference type="PANTHER" id="PTHR44846">
    <property type="entry name" value="MANNOSYL-D-GLYCERATE TRANSPORT/METABOLISM SYSTEM REPRESSOR MNGR-RELATED"/>
    <property type="match status" value="1"/>
</dbReference>
<dbReference type="Proteomes" id="UP000238081">
    <property type="component" value="Unassembled WGS sequence"/>
</dbReference>
<sequence length="233" mass="26599">MKYQEFAKILKNNIDSGIYQESEKLPTEDELIAEYNVTRYCVRNAVNVLVDMGCVYSVQGSGIFVRKSNREGCLNASATKGFSAEYSNKDVKTKVIDFEVISADEYLSERMKCKLGTMVYYIVRLRIIDGVNFAVEYNYYNKEIIHYMNKEIAEGSLYSYVTNDLGLNIGFADKIILSDKLNKEDSKLLKLEEGEPALIVMDDSYLSNGLMFATSNVIYNYKYAKLFNLATMK</sequence>
<evidence type="ECO:0000259" key="4">
    <source>
        <dbReference type="PROSITE" id="PS50949"/>
    </source>
</evidence>
<keyword evidence="3" id="KW-0804">Transcription</keyword>
<dbReference type="InterPro" id="IPR050679">
    <property type="entry name" value="Bact_HTH_transcr_reg"/>
</dbReference>
<dbReference type="Pfam" id="PF00392">
    <property type="entry name" value="GntR"/>
    <property type="match status" value="1"/>
</dbReference>
<reference evidence="5 6" key="1">
    <citation type="submission" date="2016-01" db="EMBL/GenBank/DDBJ databases">
        <title>Characterization of the Clostridium difficile lineages that are prevalent in Hong Kong and China.</title>
        <authorList>
            <person name="Kwok J.S.-L."/>
            <person name="Lam W.-Y."/>
            <person name="Ip M."/>
            <person name="Chan T.-F."/>
            <person name="Hawkey P.M."/>
            <person name="Tsui S.K.-W."/>
        </authorList>
    </citation>
    <scope>NUCLEOTIDE SEQUENCE [LARGE SCALE GENOMIC DNA]</scope>
    <source>
        <strain evidence="5 6">300064</strain>
    </source>
</reference>
<evidence type="ECO:0000256" key="1">
    <source>
        <dbReference type="ARBA" id="ARBA00023015"/>
    </source>
</evidence>
<dbReference type="RefSeq" id="WP_043662223.1">
    <property type="nucleotide sequence ID" value="NZ_JSEG01000003.1"/>
</dbReference>
<evidence type="ECO:0000313" key="6">
    <source>
        <dbReference type="Proteomes" id="UP000238081"/>
    </source>
</evidence>
<dbReference type="GO" id="GO:0045892">
    <property type="term" value="P:negative regulation of DNA-templated transcription"/>
    <property type="evidence" value="ECO:0007669"/>
    <property type="project" value="TreeGrafter"/>
</dbReference>
<dbReference type="InterPro" id="IPR000524">
    <property type="entry name" value="Tscrpt_reg_HTH_GntR"/>
</dbReference>
<dbReference type="SUPFAM" id="SSF64288">
    <property type="entry name" value="Chorismate lyase-like"/>
    <property type="match status" value="1"/>
</dbReference>
<keyword evidence="1" id="KW-0805">Transcription regulation</keyword>
<comment type="caution">
    <text evidence="5">The sequence shown here is derived from an EMBL/GenBank/DDBJ whole genome shotgun (WGS) entry which is preliminary data.</text>
</comment>
<dbReference type="GO" id="GO:0003677">
    <property type="term" value="F:DNA binding"/>
    <property type="evidence" value="ECO:0007669"/>
    <property type="project" value="UniProtKB-KW"/>
</dbReference>
<proteinExistence type="predicted"/>
<accession>A0A0A6SC87</accession>
<feature type="domain" description="HTH gntR-type" evidence="4">
    <location>
        <begin position="1"/>
        <end position="68"/>
    </location>
</feature>
<evidence type="ECO:0000256" key="2">
    <source>
        <dbReference type="ARBA" id="ARBA00023125"/>
    </source>
</evidence>
<dbReference type="SMART" id="SM00345">
    <property type="entry name" value="HTH_GNTR"/>
    <property type="match status" value="1"/>
</dbReference>
<dbReference type="EMBL" id="LRDH01000123">
    <property type="protein sequence ID" value="PPV13343.1"/>
    <property type="molecule type" value="Genomic_DNA"/>
</dbReference>
<dbReference type="AlphaFoldDB" id="A0A0A6SC87"/>
<organism evidence="5 6">
    <name type="scientific">Clostridium butyricum</name>
    <dbReference type="NCBI Taxonomy" id="1492"/>
    <lineage>
        <taxon>Bacteria</taxon>
        <taxon>Bacillati</taxon>
        <taxon>Bacillota</taxon>
        <taxon>Clostridia</taxon>
        <taxon>Eubacteriales</taxon>
        <taxon>Clostridiaceae</taxon>
        <taxon>Clostridium</taxon>
    </lineage>
</organism>
<evidence type="ECO:0000256" key="3">
    <source>
        <dbReference type="ARBA" id="ARBA00023163"/>
    </source>
</evidence>
<dbReference type="Pfam" id="PF07702">
    <property type="entry name" value="UTRA"/>
    <property type="match status" value="1"/>
</dbReference>
<dbReference type="InterPro" id="IPR011663">
    <property type="entry name" value="UTRA"/>
</dbReference>
<dbReference type="GO" id="GO:0003700">
    <property type="term" value="F:DNA-binding transcription factor activity"/>
    <property type="evidence" value="ECO:0007669"/>
    <property type="project" value="InterPro"/>
</dbReference>